<dbReference type="InterPro" id="IPR043129">
    <property type="entry name" value="ATPase_NBD"/>
</dbReference>
<dbReference type="Proteomes" id="UP000535437">
    <property type="component" value="Unassembled WGS sequence"/>
</dbReference>
<name>A0A7Z0GNA2_9MICC</name>
<dbReference type="GO" id="GO:0004340">
    <property type="term" value="F:glucokinase activity"/>
    <property type="evidence" value="ECO:0007669"/>
    <property type="project" value="UniProtKB-EC"/>
</dbReference>
<dbReference type="InterPro" id="IPR036388">
    <property type="entry name" value="WH-like_DNA-bd_sf"/>
</dbReference>
<dbReference type="PROSITE" id="PS01125">
    <property type="entry name" value="ROK"/>
    <property type="match status" value="1"/>
</dbReference>
<dbReference type="InterPro" id="IPR000600">
    <property type="entry name" value="ROK"/>
</dbReference>
<dbReference type="Gene3D" id="3.30.420.40">
    <property type="match status" value="2"/>
</dbReference>
<evidence type="ECO:0000313" key="2">
    <source>
        <dbReference type="EMBL" id="NYJ79062.1"/>
    </source>
</evidence>
<dbReference type="SUPFAM" id="SSF46785">
    <property type="entry name" value="Winged helix' DNA-binding domain"/>
    <property type="match status" value="1"/>
</dbReference>
<dbReference type="PANTHER" id="PTHR18964">
    <property type="entry name" value="ROK (REPRESSOR, ORF, KINASE) FAMILY"/>
    <property type="match status" value="1"/>
</dbReference>
<protein>
    <submittedName>
        <fullName evidence="2">Glucokinase</fullName>
        <ecNumber evidence="2">2.7.1.2</ecNumber>
    </submittedName>
</protein>
<dbReference type="RefSeq" id="WP_179542332.1">
    <property type="nucleotide sequence ID" value="NZ_BAAALL010000001.1"/>
</dbReference>
<keyword evidence="2" id="KW-0418">Kinase</keyword>
<dbReference type="EMBL" id="JACCFY010000001">
    <property type="protein sequence ID" value="NYJ79062.1"/>
    <property type="molecule type" value="Genomic_DNA"/>
</dbReference>
<dbReference type="InterPro" id="IPR036390">
    <property type="entry name" value="WH_DNA-bd_sf"/>
</dbReference>
<dbReference type="SUPFAM" id="SSF53067">
    <property type="entry name" value="Actin-like ATPase domain"/>
    <property type="match status" value="1"/>
</dbReference>
<evidence type="ECO:0000256" key="1">
    <source>
        <dbReference type="ARBA" id="ARBA00006479"/>
    </source>
</evidence>
<dbReference type="EC" id="2.7.1.2" evidence="2"/>
<comment type="caution">
    <text evidence="2">The sequence shown here is derived from an EMBL/GenBank/DDBJ whole genome shotgun (WGS) entry which is preliminary data.</text>
</comment>
<dbReference type="Gene3D" id="1.10.10.10">
    <property type="entry name" value="Winged helix-like DNA-binding domain superfamily/Winged helix DNA-binding domain"/>
    <property type="match status" value="1"/>
</dbReference>
<evidence type="ECO:0000313" key="3">
    <source>
        <dbReference type="Proteomes" id="UP000535437"/>
    </source>
</evidence>
<dbReference type="PANTHER" id="PTHR18964:SF173">
    <property type="entry name" value="GLUCOKINASE"/>
    <property type="match status" value="1"/>
</dbReference>
<keyword evidence="3" id="KW-1185">Reference proteome</keyword>
<organism evidence="2 3">
    <name type="scientific">Nesterenkonia xinjiangensis</name>
    <dbReference type="NCBI Taxonomy" id="225327"/>
    <lineage>
        <taxon>Bacteria</taxon>
        <taxon>Bacillati</taxon>
        <taxon>Actinomycetota</taxon>
        <taxon>Actinomycetes</taxon>
        <taxon>Micrococcales</taxon>
        <taxon>Micrococcaceae</taxon>
        <taxon>Nesterenkonia</taxon>
    </lineage>
</organism>
<reference evidence="2 3" key="1">
    <citation type="submission" date="2020-07" db="EMBL/GenBank/DDBJ databases">
        <title>Sequencing the genomes of 1000 actinobacteria strains.</title>
        <authorList>
            <person name="Klenk H.-P."/>
        </authorList>
    </citation>
    <scope>NUCLEOTIDE SEQUENCE [LARGE SCALE GENOMIC DNA]</scope>
    <source>
        <strain evidence="2 3">DSM 15475</strain>
    </source>
</reference>
<comment type="similarity">
    <text evidence="1">Belongs to the ROK (NagC/XylR) family.</text>
</comment>
<keyword evidence="2" id="KW-0808">Transferase</keyword>
<dbReference type="AlphaFoldDB" id="A0A7Z0GNA2"/>
<sequence length="409" mass="42663">MHVARSTNALGGTGASDLFQLLRDGVPKSRTELAALTGLARSTVNDRLSALAQLGLIGPATAGASTGGRPPRRVALLPDARLALAVDLGASHVRLAVVNLLNAQLNTYEEPLDIASGPEAVLTQVMRRADELLVELSRSREDVMAVGIGLPGPVHFETGRPARPPIMPGWDGFDVPGWFHQHLAAPVLVDNDVNLMALGEHSRLARPVEHFLFVKVATGIGAGIISGGRLQRGAQGIAGDIGHVRVRSGDGVYCHCGNEGCLEAVASGSRLADRLRRAGRQDVIGGRDVVSLVDSGDLEAIRAVRQAGRDLGEVLAASISFLNPEVIAVGGRMAGAGEHLLAGVREVVYQRAMPLATQRLDIHTATQSRNAGLLGASLLALHHALSPEGIDALAEAKPAETTPAETTPA</sequence>
<gene>
    <name evidence="2" type="ORF">HNR09_002473</name>
</gene>
<dbReference type="Pfam" id="PF00480">
    <property type="entry name" value="ROK"/>
    <property type="match status" value="1"/>
</dbReference>
<proteinExistence type="inferred from homology"/>
<accession>A0A7Z0GNA2</accession>
<dbReference type="InterPro" id="IPR049874">
    <property type="entry name" value="ROK_cs"/>
</dbReference>